<feature type="chain" id="PRO_5025475952" description="Secreted protein" evidence="1">
    <location>
        <begin position="19"/>
        <end position="143"/>
    </location>
</feature>
<protein>
    <recommendedName>
        <fullName evidence="4">Secreted protein</fullName>
    </recommendedName>
</protein>
<proteinExistence type="predicted"/>
<gene>
    <name evidence="2" type="ORF">HaLaN_09685</name>
</gene>
<dbReference type="Proteomes" id="UP000485058">
    <property type="component" value="Unassembled WGS sequence"/>
</dbReference>
<accession>A0A699ZDZ9</accession>
<keyword evidence="1" id="KW-0732">Signal</keyword>
<organism evidence="2 3">
    <name type="scientific">Haematococcus lacustris</name>
    <name type="common">Green alga</name>
    <name type="synonym">Haematococcus pluvialis</name>
    <dbReference type="NCBI Taxonomy" id="44745"/>
    <lineage>
        <taxon>Eukaryota</taxon>
        <taxon>Viridiplantae</taxon>
        <taxon>Chlorophyta</taxon>
        <taxon>core chlorophytes</taxon>
        <taxon>Chlorophyceae</taxon>
        <taxon>CS clade</taxon>
        <taxon>Chlamydomonadales</taxon>
        <taxon>Haematococcaceae</taxon>
        <taxon>Haematococcus</taxon>
    </lineage>
</organism>
<dbReference type="EMBL" id="BLLF01000647">
    <property type="protein sequence ID" value="GFH13742.1"/>
    <property type="molecule type" value="Genomic_DNA"/>
</dbReference>
<feature type="non-terminal residue" evidence="2">
    <location>
        <position position="143"/>
    </location>
</feature>
<dbReference type="AlphaFoldDB" id="A0A699ZDZ9"/>
<evidence type="ECO:0008006" key="4">
    <source>
        <dbReference type="Google" id="ProtNLM"/>
    </source>
</evidence>
<name>A0A699ZDZ9_HAELA</name>
<keyword evidence="3" id="KW-1185">Reference proteome</keyword>
<evidence type="ECO:0000313" key="3">
    <source>
        <dbReference type="Proteomes" id="UP000485058"/>
    </source>
</evidence>
<evidence type="ECO:0000313" key="2">
    <source>
        <dbReference type="EMBL" id="GFH13742.1"/>
    </source>
</evidence>
<reference evidence="2 3" key="1">
    <citation type="submission" date="2020-02" db="EMBL/GenBank/DDBJ databases">
        <title>Draft genome sequence of Haematococcus lacustris strain NIES-144.</title>
        <authorList>
            <person name="Morimoto D."/>
            <person name="Nakagawa S."/>
            <person name="Yoshida T."/>
            <person name="Sawayama S."/>
        </authorList>
    </citation>
    <scope>NUCLEOTIDE SEQUENCE [LARGE SCALE GENOMIC DNA]</scope>
    <source>
        <strain evidence="2 3">NIES-144</strain>
    </source>
</reference>
<sequence>MVVGYLLALLAVLRNVIAWDLCGTVATTSASTVLGSMEYTQRTFCLPPSARGEPAIVQGMTSLVLQNVVLPASTVLTMSTNSTGNDTARLSHLLALPGVVQLMASTAQLVLTNVTVECSCGWLYQLQALLCSQLSVEQLLPLE</sequence>
<evidence type="ECO:0000256" key="1">
    <source>
        <dbReference type="SAM" id="SignalP"/>
    </source>
</evidence>
<feature type="signal peptide" evidence="1">
    <location>
        <begin position="1"/>
        <end position="18"/>
    </location>
</feature>
<comment type="caution">
    <text evidence="2">The sequence shown here is derived from an EMBL/GenBank/DDBJ whole genome shotgun (WGS) entry which is preliminary data.</text>
</comment>